<dbReference type="InterPro" id="IPR011042">
    <property type="entry name" value="6-blade_b-propeller_TolB-like"/>
</dbReference>
<sequence length="1155" mass="128208">MNKSSSFCIHSNHKVVCLNIFFALILLSCGGDPVDIRIEEMDPDEAAKLAKNIEDIINPEIADGLTLKIWGVDSLVADPIGIDISDKGHLFYTRTNRQKNSEFDIRTHQDWETASISMQTIEDKREFLHTTLSPENSSKNEWLPDLNGDGSHDWKDMTVEKENVYRLEDVSGDGVADLSQLVVEDFNDEVTDVAGAVLINGDDLFVGVAPDLWRIKDSNGDGVADEKTSISHGYGVHIGFGGHGMSGLEMGPDGKIYWGIGDIGFNGKGPDGKKWKYPNRGVIVRANPDGSDFEVFAMGVRNTHEFVFDEYGNLISVDNDGDHPGEKERLVYIVNGSDTGWRINWQFGKYRDPDNNTYKVWMDEELFKPRFEGQAAYITPAIANYISGPSGMTYNPGTALGEKWKNTFFVAEFVGNPAQSGIHAFKLNPKGASFELGESEMVVKGILPTGMDFGPDGALYVADWLEGWDTKNHGRIWKLDNEKDASSPKRQLTKELLAADFSSVKETELGDFLKNPDMRVRQKAQFELAKRGSSGIEEFKESITQKGNQLARVHGIWGISQLAREDKKYARLLLPLLKDEDPEIRAQAAKWLGDIRYEEAGDQLLPLLKDTYSRARFFAAEALGRISYEPAIQPIIELLQTNNDEDAYIRHAASLALARIGKADPVVALSYHISPAVRMGAVLALRRLSHPGIANFLDDEDEFIVTEVARAINDDYSIEEALPALGNVLQRTKFSNEPLIRRAINANLRVGTEEAMYNLINYSQKTNAPVAMKAEAVQALSTWAKPSVLDRVDGRYRGVTERNPSLIKKEAAEPLIKLLGHSDKSLRISAVQAIAKLNIKKGSSHLFDLLQKDGEPDVRVAALTALAMMQEENLDKAIQQAISDSEKSVRIKGLELLATQEVSEELTASLLAEIIKKRSSEEKQAAVLTLGSLPVEYSGDIFGDLLDQMEQGELAPEIHLELADAIERTHSEILESRYESIRIDMESESMLSSFEGSLFGGDEQEGERLFFQHQTAQCMKCHSFDDFGGNAGPRINGVAGRLSRQQILEALINPSKELAPGYGIVSVDLKNGKNITGVLEAENDMSLAIKMGNKPDTVVTKQDIVNRKNSPSSMPDMRNFLTKREIRDLVSYLATLKEDEMNVEKSQEELFTHGE</sequence>
<evidence type="ECO:0000256" key="3">
    <source>
        <dbReference type="ARBA" id="ARBA00023004"/>
    </source>
</evidence>
<evidence type="ECO:0000259" key="5">
    <source>
        <dbReference type="PROSITE" id="PS51007"/>
    </source>
</evidence>
<dbReference type="PROSITE" id="PS51257">
    <property type="entry name" value="PROKAR_LIPOPROTEIN"/>
    <property type="match status" value="1"/>
</dbReference>
<gene>
    <name evidence="6" type="ORF">RM549_07315</name>
</gene>
<dbReference type="PROSITE" id="PS51007">
    <property type="entry name" value="CYTC"/>
    <property type="match status" value="1"/>
</dbReference>
<proteinExistence type="predicted"/>
<dbReference type="Gene3D" id="2.120.10.30">
    <property type="entry name" value="TolB, C-terminal domain"/>
    <property type="match status" value="1"/>
</dbReference>
<dbReference type="InterPro" id="IPR036909">
    <property type="entry name" value="Cyt_c-like_dom_sf"/>
</dbReference>
<dbReference type="PANTHER" id="PTHR33546:SF1">
    <property type="entry name" value="LARGE, MULTIFUNCTIONAL SECRETED PROTEIN"/>
    <property type="match status" value="1"/>
</dbReference>
<dbReference type="SUPFAM" id="SSF48371">
    <property type="entry name" value="ARM repeat"/>
    <property type="match status" value="1"/>
</dbReference>
<dbReference type="SMART" id="SM00567">
    <property type="entry name" value="EZ_HEAT"/>
    <property type="match status" value="5"/>
</dbReference>
<dbReference type="InterPro" id="IPR004155">
    <property type="entry name" value="PBS_lyase_HEAT"/>
</dbReference>
<dbReference type="SUPFAM" id="SSF46626">
    <property type="entry name" value="Cytochrome c"/>
    <property type="match status" value="1"/>
</dbReference>
<keyword evidence="3 4" id="KW-0408">Iron</keyword>
<evidence type="ECO:0000313" key="7">
    <source>
        <dbReference type="Proteomes" id="UP001261624"/>
    </source>
</evidence>
<dbReference type="InterPro" id="IPR011041">
    <property type="entry name" value="Quinoprot_gluc/sorb_DH_b-prop"/>
</dbReference>
<evidence type="ECO:0000256" key="4">
    <source>
        <dbReference type="PROSITE-ProRule" id="PRU00433"/>
    </source>
</evidence>
<dbReference type="InterPro" id="IPR016024">
    <property type="entry name" value="ARM-type_fold"/>
</dbReference>
<dbReference type="InterPro" id="IPR013427">
    <property type="entry name" value="Haem-bd_dom_put"/>
</dbReference>
<evidence type="ECO:0000256" key="2">
    <source>
        <dbReference type="ARBA" id="ARBA00022723"/>
    </source>
</evidence>
<dbReference type="Gene3D" id="1.25.10.10">
    <property type="entry name" value="Leucine-rich Repeat Variant"/>
    <property type="match status" value="3"/>
</dbReference>
<dbReference type="EMBL" id="JAVRHM010000006">
    <property type="protein sequence ID" value="MDT0689588.1"/>
    <property type="molecule type" value="Genomic_DNA"/>
</dbReference>
<keyword evidence="7" id="KW-1185">Reference proteome</keyword>
<dbReference type="Pfam" id="PF13646">
    <property type="entry name" value="HEAT_2"/>
    <property type="match status" value="2"/>
</dbReference>
<dbReference type="RefSeq" id="WP_311683272.1">
    <property type="nucleotide sequence ID" value="NZ_JAVRHM010000006.1"/>
</dbReference>
<feature type="domain" description="Cytochrome c" evidence="5">
    <location>
        <begin position="1001"/>
        <end position="1137"/>
    </location>
</feature>
<protein>
    <submittedName>
        <fullName evidence="6">HEAT repeat domain-containing protein</fullName>
    </submittedName>
</protein>
<accession>A0ABU3E0R1</accession>
<reference evidence="6 7" key="1">
    <citation type="submission" date="2023-09" db="EMBL/GenBank/DDBJ databases">
        <authorList>
            <person name="Rey-Velasco X."/>
        </authorList>
    </citation>
    <scope>NUCLEOTIDE SEQUENCE [LARGE SCALE GENOMIC DNA]</scope>
    <source>
        <strain evidence="6 7">F188</strain>
    </source>
</reference>
<dbReference type="InterPro" id="IPR055557">
    <property type="entry name" value="DUF7133"/>
</dbReference>
<name>A0ABU3E0R1_9FLAO</name>
<dbReference type="PANTHER" id="PTHR33546">
    <property type="entry name" value="LARGE, MULTIFUNCTIONAL SECRETED PROTEIN-RELATED"/>
    <property type="match status" value="1"/>
</dbReference>
<dbReference type="Proteomes" id="UP001261624">
    <property type="component" value="Unassembled WGS sequence"/>
</dbReference>
<dbReference type="SUPFAM" id="SSF50952">
    <property type="entry name" value="Soluble quinoprotein glucose dehydrogenase"/>
    <property type="match status" value="1"/>
</dbReference>
<dbReference type="NCBIfam" id="TIGR02603">
    <property type="entry name" value="CxxCH_TIGR02603"/>
    <property type="match status" value="1"/>
</dbReference>
<keyword evidence="1 4" id="KW-0349">Heme</keyword>
<dbReference type="InterPro" id="IPR011989">
    <property type="entry name" value="ARM-like"/>
</dbReference>
<keyword evidence="2 4" id="KW-0479">Metal-binding</keyword>
<comment type="caution">
    <text evidence="6">The sequence shown here is derived from an EMBL/GenBank/DDBJ whole genome shotgun (WGS) entry which is preliminary data.</text>
</comment>
<organism evidence="6 7">
    <name type="scientific">Autumnicola patrickiae</name>
    <dbReference type="NCBI Taxonomy" id="3075591"/>
    <lineage>
        <taxon>Bacteria</taxon>
        <taxon>Pseudomonadati</taxon>
        <taxon>Bacteroidota</taxon>
        <taxon>Flavobacteriia</taxon>
        <taxon>Flavobacteriales</taxon>
        <taxon>Flavobacteriaceae</taxon>
        <taxon>Autumnicola</taxon>
    </lineage>
</organism>
<dbReference type="InterPro" id="IPR009056">
    <property type="entry name" value="Cyt_c-like_dom"/>
</dbReference>
<evidence type="ECO:0000313" key="6">
    <source>
        <dbReference type="EMBL" id="MDT0689588.1"/>
    </source>
</evidence>
<dbReference type="Pfam" id="PF23500">
    <property type="entry name" value="DUF7133"/>
    <property type="match status" value="1"/>
</dbReference>
<dbReference type="Gene3D" id="1.10.760.10">
    <property type="entry name" value="Cytochrome c-like domain"/>
    <property type="match status" value="1"/>
</dbReference>
<evidence type="ECO:0000256" key="1">
    <source>
        <dbReference type="ARBA" id="ARBA00022617"/>
    </source>
</evidence>